<reference evidence="1 2" key="1">
    <citation type="submission" date="2023-12" db="EMBL/GenBank/DDBJ databases">
        <title>Gut-associated functions are favored during microbiome assembly across C. elegans life.</title>
        <authorList>
            <person name="Zimmermann J."/>
        </authorList>
    </citation>
    <scope>NUCLEOTIDE SEQUENCE [LARGE SCALE GENOMIC DNA]</scope>
    <source>
        <strain evidence="1 2">JUb134</strain>
    </source>
</reference>
<evidence type="ECO:0000313" key="2">
    <source>
        <dbReference type="Proteomes" id="UP001380365"/>
    </source>
</evidence>
<organism evidence="1 2">
    <name type="scientific">Sphingomonas molluscorum</name>
    <dbReference type="NCBI Taxonomy" id="418184"/>
    <lineage>
        <taxon>Bacteria</taxon>
        <taxon>Pseudomonadati</taxon>
        <taxon>Pseudomonadota</taxon>
        <taxon>Alphaproteobacteria</taxon>
        <taxon>Sphingomonadales</taxon>
        <taxon>Sphingomonadaceae</taxon>
        <taxon>Sphingomonas</taxon>
    </lineage>
</organism>
<name>A0ABU8QAD4_9SPHN</name>
<feature type="non-terminal residue" evidence="1">
    <location>
        <position position="1"/>
    </location>
</feature>
<proteinExistence type="predicted"/>
<keyword evidence="2" id="KW-1185">Reference proteome</keyword>
<accession>A0ABU8QAD4</accession>
<sequence length="251" mass="26748">TEGHWWSDRVDQPNEILQRERLGGIALRRNQTWPGNTVSWRFDQPEAATQVAILVPNPRPDAFRVIAYNTTSQPQRATMTGWTVTGGTWTMKAATSSDGGTTLTPIDTRQLTLERSASTEVTFAPGTTTVLDFTLSQASSPVEQRSDLGIGIDDVTVQGRRVSVTVHSLGSQPVVGGAVTLVDATGREVAHAAVPALAAPTDLSPKTATVRLSIPGGVDPATLSVRVALPGDAPEVTRQNNQVPLAELVRR</sequence>
<dbReference type="EMBL" id="JBBGZA010000003">
    <property type="protein sequence ID" value="MEJ5096486.1"/>
    <property type="molecule type" value="Genomic_DNA"/>
</dbReference>
<dbReference type="Proteomes" id="UP001380365">
    <property type="component" value="Unassembled WGS sequence"/>
</dbReference>
<protein>
    <submittedName>
        <fullName evidence="1">LamG domain-containing protein</fullName>
    </submittedName>
</protein>
<comment type="caution">
    <text evidence="1">The sequence shown here is derived from an EMBL/GenBank/DDBJ whole genome shotgun (WGS) entry which is preliminary data.</text>
</comment>
<evidence type="ECO:0000313" key="1">
    <source>
        <dbReference type="EMBL" id="MEJ5096486.1"/>
    </source>
</evidence>
<gene>
    <name evidence="1" type="ORF">WH159_18405</name>
</gene>